<evidence type="ECO:0000313" key="13">
    <source>
        <dbReference type="Proteomes" id="UP000053201"/>
    </source>
</evidence>
<dbReference type="GO" id="GO:0005758">
    <property type="term" value="C:mitochondrial intermembrane space"/>
    <property type="evidence" value="ECO:0007669"/>
    <property type="project" value="EnsemblFungi"/>
</dbReference>
<evidence type="ECO:0000256" key="4">
    <source>
        <dbReference type="ARBA" id="ARBA00022723"/>
    </source>
</evidence>
<sequence>MSPQAPPPSCPVDHSSSTPPPSAEPPMSCPIDHSKASTPQQPQPHPTNNPLAGLTADSCPYSAERQEQELIAESNNMPPPSQLPAQDQKQLLSTEREHSTIPMGGRFDGKNWVYPSEQMFFNAMRRKNWQPSEQDMSVVVPIHNAVNEQCWRKILEWEALYKSSCGQPKLLKFQGKPKDYTPKARIRSLLGYTLPFDRHDWTIDRCGKTVTYVIDFYSGAPAKDGGVSFYLDVRPKLTVDGVKDRIKMWWSTGSGLW</sequence>
<comment type="subcellular location">
    <subcellularLocation>
        <location evidence="1 10">Mitochondrion inner membrane</location>
    </subcellularLocation>
</comment>
<dbReference type="eggNOG" id="KOG3996">
    <property type="taxonomic scope" value="Eukaryota"/>
</dbReference>
<keyword evidence="8 10" id="KW-0472">Membrane</keyword>
<evidence type="ECO:0000256" key="9">
    <source>
        <dbReference type="ARBA" id="ARBA00023239"/>
    </source>
</evidence>
<evidence type="ECO:0000256" key="10">
    <source>
        <dbReference type="RuleBase" id="RU363130"/>
    </source>
</evidence>
<evidence type="ECO:0000256" key="1">
    <source>
        <dbReference type="ARBA" id="ARBA00004273"/>
    </source>
</evidence>
<dbReference type="GeneID" id="27685679"/>
<dbReference type="EMBL" id="KQ257452">
    <property type="protein sequence ID" value="KND02986.1"/>
    <property type="molecule type" value="Genomic_DNA"/>
</dbReference>
<evidence type="ECO:0000256" key="8">
    <source>
        <dbReference type="ARBA" id="ARBA00023136"/>
    </source>
</evidence>
<feature type="compositionally biased region" description="Pro residues" evidence="11">
    <location>
        <begin position="18"/>
        <end position="28"/>
    </location>
</feature>
<dbReference type="OrthoDB" id="4243at2759"/>
<dbReference type="PROSITE" id="PS00821">
    <property type="entry name" value="CYTO_HEME_LYASE_1"/>
    <property type="match status" value="1"/>
</dbReference>
<comment type="function">
    <text evidence="10">Lyase that catalyzes the covalent linking of the heme group to the cytochrome C apoprotein to produce the mature functional cytochrome.</text>
</comment>
<dbReference type="EC" id="4.4.1.17" evidence="10"/>
<dbReference type="AlphaFoldDB" id="A0A0L0HNH7"/>
<dbReference type="InParanoid" id="A0A0L0HNH7"/>
<keyword evidence="6 10" id="KW-0408">Iron</keyword>
<gene>
    <name evidence="12" type="ORF">SPPG_02060</name>
</gene>
<dbReference type="GO" id="GO:0004408">
    <property type="term" value="F:holocytochrome-c synthase activity"/>
    <property type="evidence" value="ECO:0007669"/>
    <property type="project" value="UniProtKB-EC"/>
</dbReference>
<feature type="compositionally biased region" description="Polar residues" evidence="11">
    <location>
        <begin position="83"/>
        <end position="93"/>
    </location>
</feature>
<feature type="region of interest" description="Disordered" evidence="11">
    <location>
        <begin position="1"/>
        <end position="95"/>
    </location>
</feature>
<reference evidence="12 13" key="1">
    <citation type="submission" date="2009-08" db="EMBL/GenBank/DDBJ databases">
        <title>The Genome Sequence of Spizellomyces punctatus strain DAOM BR117.</title>
        <authorList>
            <consortium name="The Broad Institute Genome Sequencing Platform"/>
            <person name="Russ C."/>
            <person name="Cuomo C."/>
            <person name="Shea T."/>
            <person name="Young S.K."/>
            <person name="Zeng Q."/>
            <person name="Koehrsen M."/>
            <person name="Haas B."/>
            <person name="Borodovsky M."/>
            <person name="Guigo R."/>
            <person name="Alvarado L."/>
            <person name="Berlin A."/>
            <person name="Bochicchio J."/>
            <person name="Borenstein D."/>
            <person name="Chapman S."/>
            <person name="Chen Z."/>
            <person name="Engels R."/>
            <person name="Freedman E."/>
            <person name="Gellesch M."/>
            <person name="Goldberg J."/>
            <person name="Griggs A."/>
            <person name="Gujja S."/>
            <person name="Heiman D."/>
            <person name="Hepburn T."/>
            <person name="Howarth C."/>
            <person name="Jen D."/>
            <person name="Larson L."/>
            <person name="Lewis B."/>
            <person name="Mehta T."/>
            <person name="Park D."/>
            <person name="Pearson M."/>
            <person name="Roberts A."/>
            <person name="Saif S."/>
            <person name="Shenoy N."/>
            <person name="Sisk P."/>
            <person name="Stolte C."/>
            <person name="Sykes S."/>
            <person name="Thomson T."/>
            <person name="Walk T."/>
            <person name="White J."/>
            <person name="Yandava C."/>
            <person name="Burger G."/>
            <person name="Gray M.W."/>
            <person name="Holland P.W.H."/>
            <person name="King N."/>
            <person name="Lang F.B.F."/>
            <person name="Roger A.J."/>
            <person name="Ruiz-Trillo I."/>
            <person name="Lander E."/>
            <person name="Nusbaum C."/>
        </authorList>
    </citation>
    <scope>NUCLEOTIDE SEQUENCE [LARGE SCALE GENOMIC DNA]</scope>
    <source>
        <strain evidence="12 13">DAOM BR117</strain>
    </source>
</reference>
<dbReference type="STRING" id="645134.A0A0L0HNH7"/>
<evidence type="ECO:0000256" key="11">
    <source>
        <dbReference type="SAM" id="MobiDB-lite"/>
    </source>
</evidence>
<accession>A0A0L0HNH7</accession>
<evidence type="ECO:0000256" key="2">
    <source>
        <dbReference type="ARBA" id="ARBA00007255"/>
    </source>
</evidence>
<dbReference type="Pfam" id="PF01265">
    <property type="entry name" value="Cyto_heme_lyase"/>
    <property type="match status" value="1"/>
</dbReference>
<keyword evidence="5 10" id="KW-0999">Mitochondrion inner membrane</keyword>
<dbReference type="Proteomes" id="UP000053201">
    <property type="component" value="Unassembled WGS sequence"/>
</dbReference>
<evidence type="ECO:0000313" key="12">
    <source>
        <dbReference type="EMBL" id="KND02986.1"/>
    </source>
</evidence>
<feature type="compositionally biased region" description="Pro residues" evidence="11">
    <location>
        <begin position="1"/>
        <end position="10"/>
    </location>
</feature>
<keyword evidence="9 10" id="KW-0456">Lyase</keyword>
<keyword evidence="7 10" id="KW-0496">Mitochondrion</keyword>
<keyword evidence="4 10" id="KW-0479">Metal-binding</keyword>
<evidence type="ECO:0000256" key="5">
    <source>
        <dbReference type="ARBA" id="ARBA00022792"/>
    </source>
</evidence>
<keyword evidence="13" id="KW-1185">Reference proteome</keyword>
<dbReference type="FunCoup" id="A0A0L0HNH7">
    <property type="interactions" value="275"/>
</dbReference>
<evidence type="ECO:0000256" key="7">
    <source>
        <dbReference type="ARBA" id="ARBA00023128"/>
    </source>
</evidence>
<dbReference type="GO" id="GO:0005743">
    <property type="term" value="C:mitochondrial inner membrane"/>
    <property type="evidence" value="ECO:0007669"/>
    <property type="project" value="UniProtKB-SubCell"/>
</dbReference>
<dbReference type="VEuPathDB" id="FungiDB:SPPG_02060"/>
<protein>
    <recommendedName>
        <fullName evidence="10">Holocytochrome c-type synthase</fullName>
        <ecNumber evidence="10">4.4.1.17</ecNumber>
    </recommendedName>
</protein>
<dbReference type="RefSeq" id="XP_016611025.1">
    <property type="nucleotide sequence ID" value="XM_016750363.1"/>
</dbReference>
<dbReference type="PANTHER" id="PTHR12743:SF0">
    <property type="entry name" value="HOLOCYTOCHROME C-TYPE SYNTHASE"/>
    <property type="match status" value="1"/>
</dbReference>
<comment type="similarity">
    <text evidence="2 10">Belongs to the cytochrome c-type heme lyase family.</text>
</comment>
<dbReference type="InterPro" id="IPR000511">
    <property type="entry name" value="Holocyt_c/c1_synthase"/>
</dbReference>
<name>A0A0L0HNH7_SPIPD</name>
<dbReference type="GO" id="GO:0046872">
    <property type="term" value="F:metal ion binding"/>
    <property type="evidence" value="ECO:0007669"/>
    <property type="project" value="UniProtKB-KW"/>
</dbReference>
<dbReference type="PANTHER" id="PTHR12743">
    <property type="entry name" value="CYTOCHROME C1 HEME LYASE"/>
    <property type="match status" value="1"/>
</dbReference>
<dbReference type="PROSITE" id="PS00822">
    <property type="entry name" value="CYTO_HEME_LYASE_2"/>
    <property type="match status" value="1"/>
</dbReference>
<keyword evidence="3 10" id="KW-0349">Heme</keyword>
<evidence type="ECO:0000256" key="6">
    <source>
        <dbReference type="ARBA" id="ARBA00023004"/>
    </source>
</evidence>
<comment type="catalytic activity">
    <reaction evidence="10">
        <text>holo-[cytochrome c] = apo-[cytochrome c] + heme b</text>
        <dbReference type="Rhea" id="RHEA:22648"/>
        <dbReference type="Rhea" id="RHEA-COMP:10725"/>
        <dbReference type="Rhea" id="RHEA-COMP:10726"/>
        <dbReference type="ChEBI" id="CHEBI:29950"/>
        <dbReference type="ChEBI" id="CHEBI:60344"/>
        <dbReference type="ChEBI" id="CHEBI:83739"/>
        <dbReference type="EC" id="4.4.1.17"/>
    </reaction>
</comment>
<evidence type="ECO:0000256" key="3">
    <source>
        <dbReference type="ARBA" id="ARBA00022617"/>
    </source>
</evidence>
<proteinExistence type="inferred from homology"/>
<organism evidence="12 13">
    <name type="scientific">Spizellomyces punctatus (strain DAOM BR117)</name>
    <dbReference type="NCBI Taxonomy" id="645134"/>
    <lineage>
        <taxon>Eukaryota</taxon>
        <taxon>Fungi</taxon>
        <taxon>Fungi incertae sedis</taxon>
        <taxon>Chytridiomycota</taxon>
        <taxon>Chytridiomycota incertae sedis</taxon>
        <taxon>Chytridiomycetes</taxon>
        <taxon>Spizellomycetales</taxon>
        <taxon>Spizellomycetaceae</taxon>
        <taxon>Spizellomyces</taxon>
    </lineage>
</organism>
<dbReference type="OMA" id="SCPVDHK"/>